<proteinExistence type="predicted"/>
<dbReference type="InterPro" id="IPR025324">
    <property type="entry name" value="DUF4230"/>
</dbReference>
<dbReference type="AlphaFoldDB" id="A0A3N4NU21"/>
<dbReference type="EMBL" id="RPFJ01000003">
    <property type="protein sequence ID" value="RPD99654.1"/>
    <property type="molecule type" value="Genomic_DNA"/>
</dbReference>
<gene>
    <name evidence="1" type="ORF">EGM88_03680</name>
</gene>
<keyword evidence="2" id="KW-1185">Reference proteome</keyword>
<evidence type="ECO:0000313" key="2">
    <source>
        <dbReference type="Proteomes" id="UP000270856"/>
    </source>
</evidence>
<protein>
    <submittedName>
        <fullName evidence="1">DUF4230 domain-containing protein</fullName>
    </submittedName>
</protein>
<sequence>MEFILGLLLGIIILGVIVLIFSNRFTKNKSEEQSVVLLEKIRNVSKMITVEGDFSEIMHFEDVKGVLLNLISSKRKAIVLANAKVMIGFDMKKIKLQSIPEKKKLILEHFPEPEILSIETDIQYYDVKHGYFNKFAASDLSNLNKKVRMNIEEKIPESELLSSATSKALDTVKIIEQMVGTFGWKLDYNGLEFNEKPRIEGRK</sequence>
<dbReference type="Proteomes" id="UP000270856">
    <property type="component" value="Unassembled WGS sequence"/>
</dbReference>
<dbReference type="Pfam" id="PF14014">
    <property type="entry name" value="DUF4230"/>
    <property type="match status" value="1"/>
</dbReference>
<name>A0A3N4NU21_9FLAO</name>
<dbReference type="OrthoDB" id="669131at2"/>
<comment type="caution">
    <text evidence="1">The sequence shown here is derived from an EMBL/GenBank/DDBJ whole genome shotgun (WGS) entry which is preliminary data.</text>
</comment>
<evidence type="ECO:0000313" key="1">
    <source>
        <dbReference type="EMBL" id="RPD99654.1"/>
    </source>
</evidence>
<reference evidence="1 2" key="1">
    <citation type="submission" date="2018-11" db="EMBL/GenBank/DDBJ databases">
        <title>Aureibaculum marinum gen. nov., sp. nov., a member of the family Flavobacteriaceae isolated from the Bohai Sea.</title>
        <authorList>
            <person name="Ji X."/>
        </authorList>
    </citation>
    <scope>NUCLEOTIDE SEQUENCE [LARGE SCALE GENOMIC DNA]</scope>
    <source>
        <strain evidence="1 2">BH-SD17</strain>
    </source>
</reference>
<dbReference type="RefSeq" id="WP_123896619.1">
    <property type="nucleotide sequence ID" value="NZ_RPFJ01000003.1"/>
</dbReference>
<accession>A0A3N4NU21</accession>
<organism evidence="1 2">
    <name type="scientific">Aureibaculum marinum</name>
    <dbReference type="NCBI Taxonomy" id="2487930"/>
    <lineage>
        <taxon>Bacteria</taxon>
        <taxon>Pseudomonadati</taxon>
        <taxon>Bacteroidota</taxon>
        <taxon>Flavobacteriia</taxon>
        <taxon>Flavobacteriales</taxon>
        <taxon>Flavobacteriaceae</taxon>
        <taxon>Aureibaculum</taxon>
    </lineage>
</organism>